<evidence type="ECO:0000256" key="3">
    <source>
        <dbReference type="ARBA" id="ARBA00006861"/>
    </source>
</evidence>
<dbReference type="SUPFAM" id="SSF56281">
    <property type="entry name" value="Metallo-hydrolase/oxidoreductase"/>
    <property type="match status" value="1"/>
</dbReference>
<keyword evidence="4" id="KW-0963">Cytoplasm</keyword>
<keyword evidence="8" id="KW-1185">Reference proteome</keyword>
<dbReference type="AlphaFoldDB" id="A0A367K5P9"/>
<evidence type="ECO:0000259" key="6">
    <source>
        <dbReference type="SMART" id="SM01027"/>
    </source>
</evidence>
<protein>
    <submittedName>
        <fullName evidence="7">Integrator complex subunit 9</fullName>
    </submittedName>
</protein>
<dbReference type="InterPro" id="IPR036866">
    <property type="entry name" value="RibonucZ/Hydroxyglut_hydro"/>
</dbReference>
<dbReference type="PANTHER" id="PTHR46094">
    <property type="entry name" value="INTEGRATOR COMPLEX SUBUNIT 9"/>
    <property type="match status" value="1"/>
</dbReference>
<evidence type="ECO:0000313" key="8">
    <source>
        <dbReference type="Proteomes" id="UP000252139"/>
    </source>
</evidence>
<dbReference type="STRING" id="86630.A0A367K5P9"/>
<keyword evidence="5" id="KW-0539">Nucleus</keyword>
<sequence>MKIQCIGNNVFICRTRQLKILFNCPLETKTLNKQQQEQQQQETRSDLSFILSRYFSEQGKRATDTQYSSVTNAINNCDEQTVFRIPDFRLIDIHTIDLVVIANSECMLGLPYLTEYMGYKGKIIATEPTIEFAKQRMEELVIYHSQNISCIDPGSSRYLTQLLPSSSIPEGWRSIYTLRDIESCVEKIQPVRYNESLLLFSTLRLVAHSSGYCLGSANWLLETSFKKIVFLSTTSNFNHLHPAPFDQTVLADADAVIVADVVEPSSNHISFDRAMTKLLAHTARTLRSNHNVLIASPSMNILFDLIGMIQTYLKSIGGKEIGPDRHDIPMYVASPIADKSLKYANICGEWMNLDRQSLLYEPHMPLPHGQLMKTGALKVIPSLDSTVKPEIRQPCIVFAGDPTCIHKGSIAWFMNQWKSSKDNTCLTIVPEAPITDEIKPRDSEMTCVHTPLDTRLKLEDIPSILRVKQPLKDTRYLLIPKMKGADLVKEELSNDLKTKVYIYTIGDIIHIDLKREWEEITVSEKASMNLARSIIPTHRQVNGHHVSLYAPINGILNVYNNNLELHPDMSNLRDNGQGLRIQVELNTIIQQFKQNSIPIEIKSSQDGEITIELPSDLDSRVHIRQDSVTIVSDDERVRSLLKSIFIN</sequence>
<reference evidence="7 8" key="1">
    <citation type="journal article" date="2018" name="G3 (Bethesda)">
        <title>Phylogenetic and Phylogenomic Definition of Rhizopus Species.</title>
        <authorList>
            <person name="Gryganskyi A.P."/>
            <person name="Golan J."/>
            <person name="Dolatabadi S."/>
            <person name="Mondo S."/>
            <person name="Robb S."/>
            <person name="Idnurm A."/>
            <person name="Muszewska A."/>
            <person name="Steczkiewicz K."/>
            <person name="Masonjones S."/>
            <person name="Liao H.L."/>
            <person name="Gajdeczka M.T."/>
            <person name="Anike F."/>
            <person name="Vuek A."/>
            <person name="Anishchenko I.M."/>
            <person name="Voigt K."/>
            <person name="de Hoog G.S."/>
            <person name="Smith M.E."/>
            <person name="Heitman J."/>
            <person name="Vilgalys R."/>
            <person name="Stajich J.E."/>
        </authorList>
    </citation>
    <scope>NUCLEOTIDE SEQUENCE [LARGE SCALE GENOMIC DNA]</scope>
    <source>
        <strain evidence="7 8">CBS 357.93</strain>
    </source>
</reference>
<dbReference type="EMBL" id="PJQL01000265">
    <property type="protein sequence ID" value="RCH97582.1"/>
    <property type="molecule type" value="Genomic_DNA"/>
</dbReference>
<evidence type="ECO:0000313" key="7">
    <source>
        <dbReference type="EMBL" id="RCH97582.1"/>
    </source>
</evidence>
<organism evidence="7 8">
    <name type="scientific">Rhizopus azygosporus</name>
    <name type="common">Rhizopus microsporus var. azygosporus</name>
    <dbReference type="NCBI Taxonomy" id="86630"/>
    <lineage>
        <taxon>Eukaryota</taxon>
        <taxon>Fungi</taxon>
        <taxon>Fungi incertae sedis</taxon>
        <taxon>Mucoromycota</taxon>
        <taxon>Mucoromycotina</taxon>
        <taxon>Mucoromycetes</taxon>
        <taxon>Mucorales</taxon>
        <taxon>Mucorineae</taxon>
        <taxon>Rhizopodaceae</taxon>
        <taxon>Rhizopus</taxon>
    </lineage>
</organism>
<evidence type="ECO:0000256" key="4">
    <source>
        <dbReference type="ARBA" id="ARBA00022490"/>
    </source>
</evidence>
<dbReference type="InterPro" id="IPR027074">
    <property type="entry name" value="Integrator_9su"/>
</dbReference>
<dbReference type="Gene3D" id="3.60.15.10">
    <property type="entry name" value="Ribonuclease Z/Hydroxyacylglutathione hydrolase-like"/>
    <property type="match status" value="1"/>
</dbReference>
<dbReference type="GO" id="GO:0032039">
    <property type="term" value="C:integrator complex"/>
    <property type="evidence" value="ECO:0007669"/>
    <property type="project" value="InterPro"/>
</dbReference>
<evidence type="ECO:0000256" key="2">
    <source>
        <dbReference type="ARBA" id="ARBA00004496"/>
    </source>
</evidence>
<dbReference type="GO" id="GO:0005737">
    <property type="term" value="C:cytoplasm"/>
    <property type="evidence" value="ECO:0007669"/>
    <property type="project" value="UniProtKB-SubCell"/>
</dbReference>
<dbReference type="Proteomes" id="UP000252139">
    <property type="component" value="Unassembled WGS sequence"/>
</dbReference>
<evidence type="ECO:0000256" key="1">
    <source>
        <dbReference type="ARBA" id="ARBA00004123"/>
    </source>
</evidence>
<evidence type="ECO:0000256" key="5">
    <source>
        <dbReference type="ARBA" id="ARBA00023242"/>
    </source>
</evidence>
<comment type="subcellular location">
    <subcellularLocation>
        <location evidence="2">Cytoplasm</location>
    </subcellularLocation>
    <subcellularLocation>
        <location evidence="1">Nucleus</location>
    </subcellularLocation>
</comment>
<dbReference type="GO" id="GO:0034472">
    <property type="term" value="P:snRNA 3'-end processing"/>
    <property type="evidence" value="ECO:0007669"/>
    <property type="project" value="TreeGrafter"/>
</dbReference>
<comment type="similarity">
    <text evidence="3">Belongs to the metallo-beta-lactamase superfamily. RNA-metabolizing metallo-beta-lactamase-like family. INTS9 subfamily.</text>
</comment>
<dbReference type="Pfam" id="PF16661">
    <property type="entry name" value="Lactamase_B_6"/>
    <property type="match status" value="1"/>
</dbReference>
<dbReference type="SMART" id="SM01027">
    <property type="entry name" value="Beta-Casp"/>
    <property type="match status" value="1"/>
</dbReference>
<gene>
    <name evidence="7" type="primary">INTS9_2</name>
    <name evidence="7" type="ORF">CU097_011348</name>
</gene>
<proteinExistence type="inferred from homology"/>
<dbReference type="InterPro" id="IPR022712">
    <property type="entry name" value="Beta_Casp"/>
</dbReference>
<name>A0A367K5P9_RHIAZ</name>
<dbReference type="PANTHER" id="PTHR46094:SF1">
    <property type="entry name" value="INTEGRATOR COMPLEX SUBUNIT 9"/>
    <property type="match status" value="1"/>
</dbReference>
<dbReference type="OrthoDB" id="5600060at2759"/>
<comment type="caution">
    <text evidence="7">The sequence shown here is derived from an EMBL/GenBank/DDBJ whole genome shotgun (WGS) entry which is preliminary data.</text>
</comment>
<feature type="domain" description="Beta-Casp" evidence="6">
    <location>
        <begin position="302"/>
        <end position="438"/>
    </location>
</feature>
<dbReference type="InterPro" id="IPR001279">
    <property type="entry name" value="Metallo-B-lactamas"/>
</dbReference>
<accession>A0A367K5P9</accession>